<keyword evidence="2" id="KW-0812">Transmembrane</keyword>
<accession>A0A4Y7PW50</accession>
<name>A0A4Y7PW50_9AGAM</name>
<dbReference type="Proteomes" id="UP000294933">
    <property type="component" value="Unassembled WGS sequence"/>
</dbReference>
<evidence type="ECO:0000313" key="4">
    <source>
        <dbReference type="Proteomes" id="UP000294933"/>
    </source>
</evidence>
<proteinExistence type="predicted"/>
<evidence type="ECO:0000256" key="1">
    <source>
        <dbReference type="SAM" id="MobiDB-lite"/>
    </source>
</evidence>
<reference evidence="3 4" key="1">
    <citation type="submission" date="2018-06" db="EMBL/GenBank/DDBJ databases">
        <title>A transcriptomic atlas of mushroom development highlights an independent origin of complex multicellularity.</title>
        <authorList>
            <consortium name="DOE Joint Genome Institute"/>
            <person name="Krizsan K."/>
            <person name="Almasi E."/>
            <person name="Merenyi Z."/>
            <person name="Sahu N."/>
            <person name="Viragh M."/>
            <person name="Koszo T."/>
            <person name="Mondo S."/>
            <person name="Kiss B."/>
            <person name="Balint B."/>
            <person name="Kues U."/>
            <person name="Barry K."/>
            <person name="Hegedus J.C."/>
            <person name="Henrissat B."/>
            <person name="Johnson J."/>
            <person name="Lipzen A."/>
            <person name="Ohm R."/>
            <person name="Nagy I."/>
            <person name="Pangilinan J."/>
            <person name="Yan J."/>
            <person name="Xiong Y."/>
            <person name="Grigoriev I.V."/>
            <person name="Hibbett D.S."/>
            <person name="Nagy L.G."/>
        </authorList>
    </citation>
    <scope>NUCLEOTIDE SEQUENCE [LARGE SCALE GENOMIC DNA]</scope>
    <source>
        <strain evidence="3 4">SZMC22713</strain>
    </source>
</reference>
<keyword evidence="2" id="KW-0472">Membrane</keyword>
<feature type="transmembrane region" description="Helical" evidence="2">
    <location>
        <begin position="66"/>
        <end position="86"/>
    </location>
</feature>
<protein>
    <submittedName>
        <fullName evidence="3">Uncharacterized protein</fullName>
    </submittedName>
</protein>
<keyword evidence="2" id="KW-1133">Transmembrane helix</keyword>
<evidence type="ECO:0000256" key="2">
    <source>
        <dbReference type="SAM" id="Phobius"/>
    </source>
</evidence>
<feature type="compositionally biased region" description="Basic and acidic residues" evidence="1">
    <location>
        <begin position="157"/>
        <end position="172"/>
    </location>
</feature>
<organism evidence="3 4">
    <name type="scientific">Rickenella mellea</name>
    <dbReference type="NCBI Taxonomy" id="50990"/>
    <lineage>
        <taxon>Eukaryota</taxon>
        <taxon>Fungi</taxon>
        <taxon>Dikarya</taxon>
        <taxon>Basidiomycota</taxon>
        <taxon>Agaricomycotina</taxon>
        <taxon>Agaricomycetes</taxon>
        <taxon>Hymenochaetales</taxon>
        <taxon>Rickenellaceae</taxon>
        <taxon>Rickenella</taxon>
    </lineage>
</organism>
<keyword evidence="4" id="KW-1185">Reference proteome</keyword>
<evidence type="ECO:0000313" key="3">
    <source>
        <dbReference type="EMBL" id="TDL19142.1"/>
    </source>
</evidence>
<feature type="compositionally biased region" description="Polar residues" evidence="1">
    <location>
        <begin position="180"/>
        <end position="193"/>
    </location>
</feature>
<feature type="region of interest" description="Disordered" evidence="1">
    <location>
        <begin position="156"/>
        <end position="193"/>
    </location>
</feature>
<gene>
    <name evidence="3" type="ORF">BD410DRAFT_792395</name>
</gene>
<sequence>MFFIRTTLHSRRLEIVNDPPILRGLVVRDTAGTPPSSPSVVTFASASPAATSGVSNGLSPLGTSSMYPTLGVILAIAIAMLSGAFVSRSRRRREIDEAMRNGSYVVMNRNNEGVVMQKPMIYDAFVMDHDYHSMMNRSGKWEDIVPVSAGLLTRSSAEGRSEVHIRSRDRSRPQAGLANDTHNSNSPPVHTSPTTMKVSVLIAMPSPHPLPRSTPYGKAKMVELDDSDRSMSEFSFEEHDLDLPMVEFGIVEVPVVRNARMDPGRRLSETTSESITLRHHQMIPKFMNLVLHLNETQPHVSISPPA</sequence>
<dbReference type="EMBL" id="ML170199">
    <property type="protein sequence ID" value="TDL19142.1"/>
    <property type="molecule type" value="Genomic_DNA"/>
</dbReference>
<dbReference type="VEuPathDB" id="FungiDB:BD410DRAFT_792395"/>
<dbReference type="AlphaFoldDB" id="A0A4Y7PW50"/>